<evidence type="ECO:0000256" key="1">
    <source>
        <dbReference type="SAM" id="Phobius"/>
    </source>
</evidence>
<evidence type="ECO:0000313" key="3">
    <source>
        <dbReference type="Proteomes" id="UP000184268"/>
    </source>
</evidence>
<name>A0A1M5WZM1_9GAMM</name>
<proteinExistence type="predicted"/>
<dbReference type="STRING" id="299255.SAMN02745129_3109"/>
<keyword evidence="3" id="KW-1185">Reference proteome</keyword>
<feature type="transmembrane region" description="Helical" evidence="1">
    <location>
        <begin position="40"/>
        <end position="60"/>
    </location>
</feature>
<reference evidence="2 3" key="1">
    <citation type="submission" date="2016-11" db="EMBL/GenBank/DDBJ databases">
        <authorList>
            <person name="Jaros S."/>
            <person name="Januszkiewicz K."/>
            <person name="Wedrychowicz H."/>
        </authorList>
    </citation>
    <scope>NUCLEOTIDE SEQUENCE [LARGE SCALE GENOMIC DNA]</scope>
    <source>
        <strain evidence="2 3">DSM 16917</strain>
    </source>
</reference>
<keyword evidence="1" id="KW-0472">Membrane</keyword>
<dbReference type="RefSeq" id="WP_067661232.1">
    <property type="nucleotide sequence ID" value="NZ_FQXG01000005.1"/>
</dbReference>
<evidence type="ECO:0000313" key="2">
    <source>
        <dbReference type="EMBL" id="SHH92981.1"/>
    </source>
</evidence>
<keyword evidence="1" id="KW-1133">Transmembrane helix</keyword>
<organism evidence="2 3">
    <name type="scientific">Ferrimonas marina</name>
    <dbReference type="NCBI Taxonomy" id="299255"/>
    <lineage>
        <taxon>Bacteria</taxon>
        <taxon>Pseudomonadati</taxon>
        <taxon>Pseudomonadota</taxon>
        <taxon>Gammaproteobacteria</taxon>
        <taxon>Alteromonadales</taxon>
        <taxon>Ferrimonadaceae</taxon>
        <taxon>Ferrimonas</taxon>
    </lineage>
</organism>
<dbReference type="Proteomes" id="UP000184268">
    <property type="component" value="Unassembled WGS sequence"/>
</dbReference>
<dbReference type="EMBL" id="FQXG01000005">
    <property type="protein sequence ID" value="SHH92981.1"/>
    <property type="molecule type" value="Genomic_DNA"/>
</dbReference>
<gene>
    <name evidence="2" type="ORF">SAMN02745129_3109</name>
</gene>
<protein>
    <submittedName>
        <fullName evidence="2">Uncharacterized protein</fullName>
    </submittedName>
</protein>
<dbReference type="AlphaFoldDB" id="A0A1M5WZM1"/>
<sequence length="106" mass="11611">MQRELKLALLAYALYFGSFVLAFAPYAFVGNEAEAGQMMAGFGGWAFIIASVVVTLAWFLHIPGLFYSVKTLMNGPSGQSMVALLLHLLPTVVLPLLLWSNRTIVF</sequence>
<keyword evidence="1" id="KW-0812">Transmembrane</keyword>
<feature type="transmembrane region" description="Helical" evidence="1">
    <location>
        <begin position="7"/>
        <end position="28"/>
    </location>
</feature>
<accession>A0A1M5WZM1</accession>
<feature type="transmembrane region" description="Helical" evidence="1">
    <location>
        <begin position="81"/>
        <end position="100"/>
    </location>
</feature>